<dbReference type="InterPro" id="IPR006578">
    <property type="entry name" value="MADF-dom"/>
</dbReference>
<dbReference type="Proteomes" id="UP000095300">
    <property type="component" value="Unassembled WGS sequence"/>
</dbReference>
<dbReference type="Pfam" id="PF10545">
    <property type="entry name" value="MADF_DNA_bdg"/>
    <property type="match status" value="1"/>
</dbReference>
<gene>
    <name evidence="5" type="primary">106094146</name>
</gene>
<dbReference type="OrthoDB" id="6081971at2759"/>
<evidence type="ECO:0000313" key="5">
    <source>
        <dbReference type="EnsemblMetazoa" id="SCAU013463-PA"/>
    </source>
</evidence>
<dbReference type="KEGG" id="scac:106094146"/>
<dbReference type="InterPro" id="IPR004210">
    <property type="entry name" value="BESS_motif"/>
</dbReference>
<dbReference type="AlphaFoldDB" id="A0A1I8Q373"/>
<evidence type="ECO:0000259" key="4">
    <source>
        <dbReference type="PROSITE" id="PS51031"/>
    </source>
</evidence>
<dbReference type="PANTHER" id="PTHR12243:SF64">
    <property type="entry name" value="DORSAL INTERACTING PROTEIN 3-RELATED"/>
    <property type="match status" value="1"/>
</dbReference>
<name>A0A1I8Q373_STOCA</name>
<dbReference type="GO" id="GO:0005634">
    <property type="term" value="C:nucleus"/>
    <property type="evidence" value="ECO:0007669"/>
    <property type="project" value="UniProtKB-SubCell"/>
</dbReference>
<dbReference type="GO" id="GO:0005667">
    <property type="term" value="C:transcription regulator complex"/>
    <property type="evidence" value="ECO:0007669"/>
    <property type="project" value="TreeGrafter"/>
</dbReference>
<feature type="region of interest" description="Disordered" evidence="2">
    <location>
        <begin position="199"/>
        <end position="231"/>
    </location>
</feature>
<dbReference type="SMART" id="SM00595">
    <property type="entry name" value="MADF"/>
    <property type="match status" value="1"/>
</dbReference>
<protein>
    <recommendedName>
        <fullName evidence="7">MADF domain-containing protein</fullName>
    </recommendedName>
</protein>
<dbReference type="GO" id="GO:0006357">
    <property type="term" value="P:regulation of transcription by RNA polymerase II"/>
    <property type="evidence" value="ECO:0007669"/>
    <property type="project" value="TreeGrafter"/>
</dbReference>
<reference evidence="5" key="1">
    <citation type="submission" date="2020-05" db="UniProtKB">
        <authorList>
            <consortium name="EnsemblMetazoa"/>
        </authorList>
    </citation>
    <scope>IDENTIFICATION</scope>
    <source>
        <strain evidence="5">USDA</strain>
    </source>
</reference>
<dbReference type="VEuPathDB" id="VectorBase:SCAU013463"/>
<feature type="domain" description="BESS" evidence="4">
    <location>
        <begin position="232"/>
        <end position="271"/>
    </location>
</feature>
<dbReference type="InterPro" id="IPR039353">
    <property type="entry name" value="TF_Adf1"/>
</dbReference>
<evidence type="ECO:0008006" key="7">
    <source>
        <dbReference type="Google" id="ProtNLM"/>
    </source>
</evidence>
<dbReference type="PROSITE" id="PS51031">
    <property type="entry name" value="BESS"/>
    <property type="match status" value="1"/>
</dbReference>
<organism evidence="5 6">
    <name type="scientific">Stomoxys calcitrans</name>
    <name type="common">Stable fly</name>
    <name type="synonym">Conops calcitrans</name>
    <dbReference type="NCBI Taxonomy" id="35570"/>
    <lineage>
        <taxon>Eukaryota</taxon>
        <taxon>Metazoa</taxon>
        <taxon>Ecdysozoa</taxon>
        <taxon>Arthropoda</taxon>
        <taxon>Hexapoda</taxon>
        <taxon>Insecta</taxon>
        <taxon>Pterygota</taxon>
        <taxon>Neoptera</taxon>
        <taxon>Endopterygota</taxon>
        <taxon>Diptera</taxon>
        <taxon>Brachycera</taxon>
        <taxon>Muscomorpha</taxon>
        <taxon>Muscoidea</taxon>
        <taxon>Muscidae</taxon>
        <taxon>Stomoxys</taxon>
    </lineage>
</organism>
<comment type="subcellular location">
    <subcellularLocation>
        <location evidence="1">Nucleus</location>
    </subcellularLocation>
</comment>
<dbReference type="PROSITE" id="PS51029">
    <property type="entry name" value="MADF"/>
    <property type="match status" value="1"/>
</dbReference>
<dbReference type="PANTHER" id="PTHR12243">
    <property type="entry name" value="MADF DOMAIN TRANSCRIPTION FACTOR"/>
    <property type="match status" value="1"/>
</dbReference>
<feature type="domain" description="MADF" evidence="3">
    <location>
        <begin position="14"/>
        <end position="101"/>
    </location>
</feature>
<keyword evidence="1" id="KW-0539">Nucleus</keyword>
<evidence type="ECO:0000259" key="3">
    <source>
        <dbReference type="PROSITE" id="PS51029"/>
    </source>
</evidence>
<keyword evidence="6" id="KW-1185">Reference proteome</keyword>
<evidence type="ECO:0000313" key="6">
    <source>
        <dbReference type="Proteomes" id="UP000095300"/>
    </source>
</evidence>
<proteinExistence type="predicted"/>
<evidence type="ECO:0000256" key="1">
    <source>
        <dbReference type="PROSITE-ProRule" id="PRU00371"/>
    </source>
</evidence>
<accession>A0A1I8Q373</accession>
<sequence>MSTSPRPLNELDAELVELIRASPCLYDPKNIDFRYIHKKDMQWAKVAERLGMSTEDARKRWTFLRDRYSRELKLMHMYPRRQELGKSELFRRMDFLRGFVKRRRTRGQRQEPIQSAFNFETIEMQSQTGMQDIQDVEDSQDSTIYDRKYSYLSDQKPNIASSPAIVEIHGESQDCHDYEADSYDGGASANHGIPYTSPSSNAAFSAKPEGSAAISQSRVEKNRMPATNVTPTDTEDLFSKVIASHLKNLSRRYKIKAKVEMMQVLEKYIEIEENESMMS</sequence>
<dbReference type="GO" id="GO:0003677">
    <property type="term" value="F:DNA binding"/>
    <property type="evidence" value="ECO:0007669"/>
    <property type="project" value="InterPro"/>
</dbReference>
<evidence type="ECO:0000256" key="2">
    <source>
        <dbReference type="SAM" id="MobiDB-lite"/>
    </source>
</evidence>
<dbReference type="EnsemblMetazoa" id="SCAU013463-RA">
    <property type="protein sequence ID" value="SCAU013463-PA"/>
    <property type="gene ID" value="SCAU013463"/>
</dbReference>